<dbReference type="SUPFAM" id="SSF51445">
    <property type="entry name" value="(Trans)glycosidases"/>
    <property type="match status" value="1"/>
</dbReference>
<gene>
    <name evidence="6" type="ordered locus">Huta_2395</name>
</gene>
<name>C7NMC2_HALUD</name>
<dbReference type="PROSITE" id="PS51318">
    <property type="entry name" value="TAT"/>
    <property type="match status" value="1"/>
</dbReference>
<evidence type="ECO:0000256" key="2">
    <source>
        <dbReference type="ARBA" id="ARBA00022801"/>
    </source>
</evidence>
<feature type="domain" description="Fibronectin type-III" evidence="5">
    <location>
        <begin position="541"/>
        <end position="632"/>
    </location>
</feature>
<dbReference type="PROSITE" id="PS50853">
    <property type="entry name" value="FN3"/>
    <property type="match status" value="5"/>
</dbReference>
<dbReference type="STRING" id="519442.Huta_2395"/>
<evidence type="ECO:0000256" key="4">
    <source>
        <dbReference type="SAM" id="MobiDB-lite"/>
    </source>
</evidence>
<dbReference type="Pfam" id="PF00041">
    <property type="entry name" value="fn3"/>
    <property type="match status" value="5"/>
</dbReference>
<feature type="domain" description="Fibronectin type-III" evidence="5">
    <location>
        <begin position="445"/>
        <end position="533"/>
    </location>
</feature>
<dbReference type="PANTHER" id="PTHR46708:SF2">
    <property type="entry name" value="FIBRONECTIN TYPE-III DOMAIN-CONTAINING PROTEIN"/>
    <property type="match status" value="1"/>
</dbReference>
<feature type="compositionally biased region" description="Polar residues" evidence="4">
    <location>
        <begin position="866"/>
        <end position="877"/>
    </location>
</feature>
<dbReference type="GO" id="GO:0004553">
    <property type="term" value="F:hydrolase activity, hydrolyzing O-glycosyl compounds"/>
    <property type="evidence" value="ECO:0007669"/>
    <property type="project" value="InterPro"/>
</dbReference>
<organism evidence="6 7">
    <name type="scientific">Halorhabdus utahensis (strain DSM 12940 / JCM 11049 / AX-2)</name>
    <dbReference type="NCBI Taxonomy" id="519442"/>
    <lineage>
        <taxon>Archaea</taxon>
        <taxon>Methanobacteriati</taxon>
        <taxon>Methanobacteriota</taxon>
        <taxon>Stenosarchaea group</taxon>
        <taxon>Halobacteria</taxon>
        <taxon>Halobacteriales</taxon>
        <taxon>Haloarculaceae</taxon>
        <taxon>Halorhabdus</taxon>
    </lineage>
</organism>
<feature type="domain" description="Fibronectin type-III" evidence="5">
    <location>
        <begin position="888"/>
        <end position="977"/>
    </location>
</feature>
<dbReference type="eggNOG" id="arCOG05978">
    <property type="taxonomic scope" value="Archaea"/>
</dbReference>
<dbReference type="SUPFAM" id="SSF49265">
    <property type="entry name" value="Fibronectin type III"/>
    <property type="match status" value="3"/>
</dbReference>
<dbReference type="InterPro" id="IPR050991">
    <property type="entry name" value="ECM_Regulatory_Proteins"/>
</dbReference>
<dbReference type="InterPro" id="IPR036116">
    <property type="entry name" value="FN3_sf"/>
</dbReference>
<dbReference type="GeneID" id="71811487"/>
<dbReference type="InterPro" id="IPR003961">
    <property type="entry name" value="FN3_dom"/>
</dbReference>
<dbReference type="AlphaFoldDB" id="C7NMC2"/>
<feature type="compositionally biased region" description="Acidic residues" evidence="4">
    <location>
        <begin position="776"/>
        <end position="786"/>
    </location>
</feature>
<evidence type="ECO:0000313" key="7">
    <source>
        <dbReference type="Proteomes" id="UP000002071"/>
    </source>
</evidence>
<sequence length="1221" mass="129033">MTHNNPDDDSTARRTTESTESPSTAGIASASRRDFLKAAAAGGAIATGFGGGLVGSAAADVIPTPPLHVDGNLIKDPDGATVNLRGVNMADPKRINVTAPARGKTATDVVDLLTNTDDDWHSRVIRIPVQPVDIGEHEPGEGPPPVAFDEGQLETYLEEHLDPVIERCLQRGAYAIIDYHRHRDVQWNDDTLGEEVEMFWDTVAPRYADQPHVMYELYNEPTEPGMWGDPTQSQNWADVWRDWKATAQPWVDTIREHAPDNLILIGSPSWSQSPEGALVEPFDGENLAYTFHIYPGHNSSQQNDWEDATNNGEGVAGVYEEYPLFVTEWGWEENGGQYIGGTTSGYGEPFLEFLEKSDAIHWTAWCADPVWRPVMFDRAFTEESFEDNIGNPYAEDVPEDCADLPCDWTLLGGDSYMGETVKNALIDYQDANPPTVPYDEQPPTTPSNLTAENVTETTVELSWDGSTDQGEAGLSHYNVTVDGQKITQVPEATTATTVEGLESDTTVTIGVSAVDRARNESETVTVEVTTDAFEDSTPPSVPANLTSPENTWQSVAISWDDSTDEGDAETAGLDGYVVYVDGELEREVAAETTQVQIGGLDSDTTYEFGVSAVDRADNESDIATIDVTTDLARAGPNDLLINDYDGDPAWPDSNDLGNWVGTGGFESAEVVDGRLEIDYNASGWYGTGVSQDITDYPTLRMKVTGENGGEHRGIELQFAGIDPLLSEVTDDTIGTTESIVSVDLEAAGADLESPGQLTLRFYDAGDSSISIDELWLDSDEPDDDGDSIAPTAPASVESPTQSETAVEIEWSASSDDGGSGLDHYNVSVDGSIDQQVPAGTTAATIEGLDAGSSYEIGVSAVDGAGNESSQTTVTVSTAGGDDEQAPSAPANLTSTDRTDTSIDLAWDASTDEGGSGLDHYTVAVAGEQVQQVDAGTTTATVSELSPGTSYDIAVTAVDAAGNESTPATLTVATTDGDDQQAPTMPGNLSVTGSTAASIAVSWDASTDSGGSGLDHYTVFLDGSQDQQIEAGTTEATVVGLSADTTYEIGVSAVDGAGNESETVTIETTTPPGDPVAGLVVNDYDGDPAWSNHRNDLGNWCGAGSFANGGGDVEDGALVLEYDNAGWFVEQIQQDVSEYSSIVFSIAGASGGEGDHFVVGVGGNRSTFSDVADGSIGTSVADVAIDMESAGIDAGSLGELRLNFWQAGSGSGTLRIEEIRLE</sequence>
<protein>
    <submittedName>
        <fullName evidence="6">Glycoside hydrolase family 5</fullName>
    </submittedName>
</protein>
<dbReference type="CAZy" id="GH5">
    <property type="family name" value="Glycoside Hydrolase Family 5"/>
</dbReference>
<reference evidence="6 7" key="1">
    <citation type="journal article" date="2009" name="Stand. Genomic Sci.">
        <title>Complete genome sequence of Halorhabdus utahensis type strain (AX-2).</title>
        <authorList>
            <person name="Anderson I."/>
            <person name="Tindall B.J."/>
            <person name="Pomrenke H."/>
            <person name="Goker M."/>
            <person name="Lapidus A."/>
            <person name="Nolan M."/>
            <person name="Copeland A."/>
            <person name="Glavina Del Rio T."/>
            <person name="Chen F."/>
            <person name="Tice H."/>
            <person name="Cheng J.F."/>
            <person name="Lucas S."/>
            <person name="Chertkov O."/>
            <person name="Bruce D."/>
            <person name="Brettin T."/>
            <person name="Detter J.C."/>
            <person name="Han C."/>
            <person name="Goodwin L."/>
            <person name="Land M."/>
            <person name="Hauser L."/>
            <person name="Chang Y.J."/>
            <person name="Jeffries C.D."/>
            <person name="Pitluck S."/>
            <person name="Pati A."/>
            <person name="Mavromatis K."/>
            <person name="Ivanova N."/>
            <person name="Ovchinnikova G."/>
            <person name="Chen A."/>
            <person name="Palaniappan K."/>
            <person name="Chain P."/>
            <person name="Rohde M."/>
            <person name="Bristow J."/>
            <person name="Eisen J.A."/>
            <person name="Markowitz V."/>
            <person name="Hugenholtz P."/>
            <person name="Kyrpides N.C."/>
            <person name="Klenk H.P."/>
        </authorList>
    </citation>
    <scope>NUCLEOTIDE SEQUENCE [LARGE SCALE GENOMIC DNA]</scope>
    <source>
        <strain evidence="7">DSM 12940 / JCM 11049 / AX-2</strain>
    </source>
</reference>
<keyword evidence="3" id="KW-0326">Glycosidase</keyword>
<dbReference type="InterPro" id="IPR013783">
    <property type="entry name" value="Ig-like_fold"/>
</dbReference>
<dbReference type="KEGG" id="hut:Huta_2395"/>
<dbReference type="InterPro" id="IPR018087">
    <property type="entry name" value="Glyco_hydro_5_CS"/>
</dbReference>
<dbReference type="EMBL" id="CP001687">
    <property type="protein sequence ID" value="ACV12561.1"/>
    <property type="molecule type" value="Genomic_DNA"/>
</dbReference>
<evidence type="ECO:0000313" key="6">
    <source>
        <dbReference type="EMBL" id="ACV12561.1"/>
    </source>
</evidence>
<dbReference type="PANTHER" id="PTHR46708">
    <property type="entry name" value="TENASCIN"/>
    <property type="match status" value="1"/>
</dbReference>
<keyword evidence="1" id="KW-0677">Repeat</keyword>
<feature type="region of interest" description="Disordered" evidence="4">
    <location>
        <begin position="1"/>
        <end position="28"/>
    </location>
</feature>
<feature type="domain" description="Fibronectin type-III" evidence="5">
    <location>
        <begin position="789"/>
        <end position="880"/>
    </location>
</feature>
<evidence type="ECO:0000256" key="3">
    <source>
        <dbReference type="ARBA" id="ARBA00023295"/>
    </source>
</evidence>
<dbReference type="InterPro" id="IPR001547">
    <property type="entry name" value="Glyco_hydro_5"/>
</dbReference>
<keyword evidence="2 6" id="KW-0378">Hydrolase</keyword>
<accession>C7NMC2</accession>
<dbReference type="Proteomes" id="UP000002071">
    <property type="component" value="Chromosome"/>
</dbReference>
<dbReference type="SMART" id="SM00060">
    <property type="entry name" value="FN3"/>
    <property type="match status" value="5"/>
</dbReference>
<feature type="region of interest" description="Disordered" evidence="4">
    <location>
        <begin position="776"/>
        <end position="805"/>
    </location>
</feature>
<evidence type="ECO:0000256" key="1">
    <source>
        <dbReference type="ARBA" id="ARBA00022737"/>
    </source>
</evidence>
<feature type="region of interest" description="Disordered" evidence="4">
    <location>
        <begin position="862"/>
        <end position="897"/>
    </location>
</feature>
<proteinExistence type="predicted"/>
<dbReference type="InterPro" id="IPR006311">
    <property type="entry name" value="TAT_signal"/>
</dbReference>
<feature type="domain" description="Fibronectin type-III" evidence="5">
    <location>
        <begin position="984"/>
        <end position="1072"/>
    </location>
</feature>
<evidence type="ECO:0000259" key="5">
    <source>
        <dbReference type="PROSITE" id="PS50853"/>
    </source>
</evidence>
<dbReference type="PROSITE" id="PS00659">
    <property type="entry name" value="GLYCOSYL_HYDROL_F5"/>
    <property type="match status" value="1"/>
</dbReference>
<dbReference type="GO" id="GO:0000272">
    <property type="term" value="P:polysaccharide catabolic process"/>
    <property type="evidence" value="ECO:0007669"/>
    <property type="project" value="InterPro"/>
</dbReference>
<dbReference type="HOGENOM" id="CLU_007453_0_0_2"/>
<dbReference type="InterPro" id="IPR017853">
    <property type="entry name" value="GH"/>
</dbReference>
<keyword evidence="7" id="KW-1185">Reference proteome</keyword>
<dbReference type="Gene3D" id="3.20.20.80">
    <property type="entry name" value="Glycosidases"/>
    <property type="match status" value="1"/>
</dbReference>
<dbReference type="CDD" id="cd00063">
    <property type="entry name" value="FN3"/>
    <property type="match status" value="5"/>
</dbReference>
<dbReference type="RefSeq" id="WP_015790127.1">
    <property type="nucleotide sequence ID" value="NC_013158.1"/>
</dbReference>
<dbReference type="Gene3D" id="2.60.40.10">
    <property type="entry name" value="Immunoglobulins"/>
    <property type="match status" value="5"/>
</dbReference>
<dbReference type="Pfam" id="PF00150">
    <property type="entry name" value="Cellulase"/>
    <property type="match status" value="1"/>
</dbReference>